<accession>A0A8J5LMV0</accession>
<evidence type="ECO:0000313" key="5">
    <source>
        <dbReference type="Proteomes" id="UP000734854"/>
    </source>
</evidence>
<feature type="region of interest" description="Disordered" evidence="2">
    <location>
        <begin position="1"/>
        <end position="48"/>
    </location>
</feature>
<dbReference type="EMBL" id="JACMSC010000006">
    <property type="protein sequence ID" value="KAG6519079.1"/>
    <property type="molecule type" value="Genomic_DNA"/>
</dbReference>
<dbReference type="GO" id="GO:0003677">
    <property type="term" value="F:DNA binding"/>
    <property type="evidence" value="ECO:0007669"/>
    <property type="project" value="InterPro"/>
</dbReference>
<dbReference type="PANTHER" id="PTHR31251">
    <property type="entry name" value="SQUAMOSA PROMOTER-BINDING-LIKE PROTEIN 4"/>
    <property type="match status" value="1"/>
</dbReference>
<feature type="domain" description="SBP-type" evidence="3">
    <location>
        <begin position="53"/>
        <end position="130"/>
    </location>
</feature>
<name>A0A8J5LMV0_ZINOF</name>
<keyword evidence="5" id="KW-1185">Reference proteome</keyword>
<reference evidence="4 5" key="1">
    <citation type="submission" date="2020-08" db="EMBL/GenBank/DDBJ databases">
        <title>Plant Genome Project.</title>
        <authorList>
            <person name="Zhang R.-G."/>
        </authorList>
    </citation>
    <scope>NUCLEOTIDE SEQUENCE [LARGE SCALE GENOMIC DNA]</scope>
    <source>
        <tissue evidence="4">Rhizome</tissue>
    </source>
</reference>
<dbReference type="Pfam" id="PF03110">
    <property type="entry name" value="SBP"/>
    <property type="match status" value="1"/>
</dbReference>
<dbReference type="GO" id="GO:0008270">
    <property type="term" value="F:zinc ion binding"/>
    <property type="evidence" value="ECO:0007669"/>
    <property type="project" value="UniProtKB-KW"/>
</dbReference>
<dbReference type="Proteomes" id="UP000734854">
    <property type="component" value="Unassembled WGS sequence"/>
</dbReference>
<evidence type="ECO:0000256" key="1">
    <source>
        <dbReference type="PROSITE-ProRule" id="PRU00470"/>
    </source>
</evidence>
<feature type="compositionally biased region" description="Basic and acidic residues" evidence="2">
    <location>
        <begin position="1"/>
        <end position="19"/>
    </location>
</feature>
<dbReference type="PROSITE" id="PS51141">
    <property type="entry name" value="ZF_SBP"/>
    <property type="match status" value="1"/>
</dbReference>
<feature type="compositionally biased region" description="Polar residues" evidence="2">
    <location>
        <begin position="132"/>
        <end position="141"/>
    </location>
</feature>
<sequence>MDRPRPPTKLPKTEKEKEAVVVQEDGDEEDEAAAGVDTKRRLAAKRGPGSCGVTRCQADKCTADLTEEKRYNCRHKVCEVHSKAAAVVVAGRRQRFCQQCSRFHELSEFDEYKRSCRRRLAGHNERRRKSSSETAEGNQGLSRCRAANQEGKTQMTAATLSLAIPRSSISTSISLEP</sequence>
<dbReference type="PANTHER" id="PTHR31251:SF226">
    <property type="entry name" value="SQUAMOSA PROMOTER-BINDING-LIKE PROTEIN 6"/>
    <property type="match status" value="1"/>
</dbReference>
<gene>
    <name evidence="4" type="ORF">ZIOFF_022568</name>
</gene>
<proteinExistence type="predicted"/>
<keyword evidence="1" id="KW-0863">Zinc-finger</keyword>
<organism evidence="4 5">
    <name type="scientific">Zingiber officinale</name>
    <name type="common">Ginger</name>
    <name type="synonym">Amomum zingiber</name>
    <dbReference type="NCBI Taxonomy" id="94328"/>
    <lineage>
        <taxon>Eukaryota</taxon>
        <taxon>Viridiplantae</taxon>
        <taxon>Streptophyta</taxon>
        <taxon>Embryophyta</taxon>
        <taxon>Tracheophyta</taxon>
        <taxon>Spermatophyta</taxon>
        <taxon>Magnoliopsida</taxon>
        <taxon>Liliopsida</taxon>
        <taxon>Zingiberales</taxon>
        <taxon>Zingiberaceae</taxon>
        <taxon>Zingiber</taxon>
    </lineage>
</organism>
<evidence type="ECO:0000313" key="4">
    <source>
        <dbReference type="EMBL" id="KAG6519079.1"/>
    </source>
</evidence>
<dbReference type="AlphaFoldDB" id="A0A8J5LMV0"/>
<evidence type="ECO:0000256" key="2">
    <source>
        <dbReference type="SAM" id="MobiDB-lite"/>
    </source>
</evidence>
<dbReference type="InterPro" id="IPR044817">
    <property type="entry name" value="SBP-like"/>
</dbReference>
<dbReference type="OrthoDB" id="549553at2759"/>
<protein>
    <recommendedName>
        <fullName evidence="3">SBP-type domain-containing protein</fullName>
    </recommendedName>
</protein>
<keyword evidence="1" id="KW-0479">Metal-binding</keyword>
<feature type="region of interest" description="Disordered" evidence="2">
    <location>
        <begin position="121"/>
        <end position="143"/>
    </location>
</feature>
<evidence type="ECO:0000259" key="3">
    <source>
        <dbReference type="PROSITE" id="PS51141"/>
    </source>
</evidence>
<dbReference type="InterPro" id="IPR004333">
    <property type="entry name" value="SBP_dom"/>
</dbReference>
<comment type="caution">
    <text evidence="4">The sequence shown here is derived from an EMBL/GenBank/DDBJ whole genome shotgun (WGS) entry which is preliminary data.</text>
</comment>
<keyword evidence="1" id="KW-0862">Zinc</keyword>